<reference evidence="1" key="1">
    <citation type="submission" date="2020-04" db="EMBL/GenBank/DDBJ databases">
        <authorList>
            <person name="Chiriac C."/>
            <person name="Salcher M."/>
            <person name="Ghai R."/>
            <person name="Kavagutti S V."/>
        </authorList>
    </citation>
    <scope>NUCLEOTIDE SEQUENCE</scope>
</reference>
<protein>
    <submittedName>
        <fullName evidence="1">Uncharacterized protein</fullName>
    </submittedName>
</protein>
<proteinExistence type="predicted"/>
<accession>A0A6J5N1K8</accession>
<organism evidence="1">
    <name type="scientific">uncultured Caudovirales phage</name>
    <dbReference type="NCBI Taxonomy" id="2100421"/>
    <lineage>
        <taxon>Viruses</taxon>
        <taxon>Duplodnaviria</taxon>
        <taxon>Heunggongvirae</taxon>
        <taxon>Uroviricota</taxon>
        <taxon>Caudoviricetes</taxon>
        <taxon>Peduoviridae</taxon>
        <taxon>Maltschvirus</taxon>
        <taxon>Maltschvirus maltsch</taxon>
    </lineage>
</organism>
<evidence type="ECO:0000313" key="1">
    <source>
        <dbReference type="EMBL" id="CAB4152001.1"/>
    </source>
</evidence>
<dbReference type="EMBL" id="LR796559">
    <property type="protein sequence ID" value="CAB4152001.1"/>
    <property type="molecule type" value="Genomic_DNA"/>
</dbReference>
<name>A0A6J5N1K8_9CAUD</name>
<gene>
    <name evidence="1" type="ORF">UFOVP598_49</name>
</gene>
<sequence>MTKKEIQLKRKLERQKYVLEYHSDPEFYEIKTAALISLQIAFKELIEVQMKVNPNRLLKALDFALNNWINEPSISLDGLDTKESAIDQYTVLSNLGFEMVEQLESKLIAK</sequence>